<comment type="caution">
    <text evidence="2">The sequence shown here is derived from an EMBL/GenBank/DDBJ whole genome shotgun (WGS) entry which is preliminary data.</text>
</comment>
<dbReference type="EMBL" id="JADIKI010000023">
    <property type="protein sequence ID" value="MFK2856422.1"/>
    <property type="molecule type" value="Genomic_DNA"/>
</dbReference>
<keyword evidence="1" id="KW-1133">Transmembrane helix</keyword>
<name>A0ABW8IMH4_9GAMM</name>
<evidence type="ECO:0000313" key="3">
    <source>
        <dbReference type="Proteomes" id="UP001620409"/>
    </source>
</evidence>
<feature type="transmembrane region" description="Helical" evidence="1">
    <location>
        <begin position="96"/>
        <end position="115"/>
    </location>
</feature>
<sequence>MNPEESLRTKRSASAGDDAIGTSTKVASVAAAIGGWALGMYAGFNLLVPLLATAIIWFLGKKLFSKPKQLILPPFCVQGGHLVWFVVGMTMTREVANANMIDILWLLIGLTWLWLKPGKVALCVLSVYQLLALPYDLLQLSHAELGSVANKALLVHVVWRCLALFYMGRLYYRMSKPMQVKDPKRS</sequence>
<reference evidence="2 3" key="1">
    <citation type="submission" date="2020-10" db="EMBL/GenBank/DDBJ databases">
        <title>Phylogeny of dyella-like bacteria.</title>
        <authorList>
            <person name="Fu J."/>
        </authorList>
    </citation>
    <scope>NUCLEOTIDE SEQUENCE [LARGE SCALE GENOMIC DNA]</scope>
    <source>
        <strain evidence="2 3">DHG40</strain>
    </source>
</reference>
<feature type="transmembrane region" description="Helical" evidence="1">
    <location>
        <begin position="71"/>
        <end position="90"/>
    </location>
</feature>
<feature type="transmembrane region" description="Helical" evidence="1">
    <location>
        <begin position="38"/>
        <end position="59"/>
    </location>
</feature>
<accession>A0ABW8IMH4</accession>
<keyword evidence="1" id="KW-0472">Membrane</keyword>
<feature type="transmembrane region" description="Helical" evidence="1">
    <location>
        <begin position="153"/>
        <end position="172"/>
    </location>
</feature>
<gene>
    <name evidence="2" type="ORF">ISP18_17580</name>
</gene>
<evidence type="ECO:0000256" key="1">
    <source>
        <dbReference type="SAM" id="Phobius"/>
    </source>
</evidence>
<keyword evidence="3" id="KW-1185">Reference proteome</keyword>
<dbReference type="Proteomes" id="UP001620409">
    <property type="component" value="Unassembled WGS sequence"/>
</dbReference>
<dbReference type="RefSeq" id="WP_380015133.1">
    <property type="nucleotide sequence ID" value="NZ_JADIKI010000023.1"/>
</dbReference>
<evidence type="ECO:0008006" key="4">
    <source>
        <dbReference type="Google" id="ProtNLM"/>
    </source>
</evidence>
<evidence type="ECO:0000313" key="2">
    <source>
        <dbReference type="EMBL" id="MFK2856422.1"/>
    </source>
</evidence>
<keyword evidence="1" id="KW-0812">Transmembrane</keyword>
<organism evidence="2 3">
    <name type="scientific">Dyella humi</name>
    <dbReference type="NCBI Taxonomy" id="1770547"/>
    <lineage>
        <taxon>Bacteria</taxon>
        <taxon>Pseudomonadati</taxon>
        <taxon>Pseudomonadota</taxon>
        <taxon>Gammaproteobacteria</taxon>
        <taxon>Lysobacterales</taxon>
        <taxon>Rhodanobacteraceae</taxon>
        <taxon>Dyella</taxon>
    </lineage>
</organism>
<protein>
    <recommendedName>
        <fullName evidence="4">DUF2569 domain-containing protein</fullName>
    </recommendedName>
</protein>
<proteinExistence type="predicted"/>